<dbReference type="GO" id="GO:0050660">
    <property type="term" value="F:flavin adenine dinucleotide binding"/>
    <property type="evidence" value="ECO:0007669"/>
    <property type="project" value="InterPro"/>
</dbReference>
<keyword evidence="13" id="KW-0547">Nucleotide-binding</keyword>
<comment type="caution">
    <text evidence="15">The sequence shown here is derived from an EMBL/GenBank/DDBJ whole genome shotgun (WGS) entry which is preliminary data.</text>
</comment>
<dbReference type="GO" id="GO:0017150">
    <property type="term" value="F:tRNA dihydrouridine synthase activity"/>
    <property type="evidence" value="ECO:0007669"/>
    <property type="project" value="InterPro"/>
</dbReference>
<dbReference type="eggNOG" id="COG0042">
    <property type="taxonomic scope" value="Bacteria"/>
</dbReference>
<comment type="cofactor">
    <cofactor evidence="11 13">
        <name>FMN</name>
        <dbReference type="ChEBI" id="CHEBI:58210"/>
    </cofactor>
</comment>
<keyword evidence="4 11" id="KW-0288">FMN</keyword>
<dbReference type="Proteomes" id="UP000029579">
    <property type="component" value="Unassembled WGS sequence"/>
</dbReference>
<dbReference type="InterPro" id="IPR004652">
    <property type="entry name" value="DusB-like"/>
</dbReference>
<dbReference type="RefSeq" id="WP_004828508.1">
    <property type="nucleotide sequence ID" value="NZ_JRMW01000027.1"/>
</dbReference>
<evidence type="ECO:0000256" key="6">
    <source>
        <dbReference type="ARBA" id="ARBA00022857"/>
    </source>
</evidence>
<evidence type="ECO:0000313" key="15">
    <source>
        <dbReference type="EMBL" id="KGF04582.1"/>
    </source>
</evidence>
<comment type="similarity">
    <text evidence="11">Belongs to the dus family.</text>
</comment>
<keyword evidence="6" id="KW-0521">NADP</keyword>
<feature type="active site" description="Proton donor" evidence="12">
    <location>
        <position position="100"/>
    </location>
</feature>
<keyword evidence="3 11" id="KW-0285">Flavoprotein</keyword>
<dbReference type="InterPro" id="IPR013785">
    <property type="entry name" value="Aldolase_TIM"/>
</dbReference>
<dbReference type="AlphaFoldDB" id="A0A095YDB4"/>
<dbReference type="GO" id="GO:0016301">
    <property type="term" value="F:kinase activity"/>
    <property type="evidence" value="ECO:0007669"/>
    <property type="project" value="UniProtKB-KW"/>
</dbReference>
<evidence type="ECO:0000256" key="7">
    <source>
        <dbReference type="ARBA" id="ARBA00022884"/>
    </source>
</evidence>
<sequence>MRETLVDKKIMLAPLAGVTDTAFRIVCEKNGCDKTFTEMVSVNALSFDNKATADIMFISDMEKNANIQIFGSDVDKIKRVVEEKINPLTNIKEISFNMGCPAPKIFNNGEGSALLKNPHQVYKITKALREATDKVINIKFRLGVDDDAINYLENGKAMEEAGADYLILHARTRKAMYSGHADWQAIKNLKEAVNIPVIANGDIFTPEDFIRAMEITGADGAMIARGAMGNPFIFRYIKEYLEKGSYTKVTFDEIISQIKEHYELALKFKDERLVINQMRKHVGWYIKGLYMSSDYRDRVNKIHTSKEIFDLLDEYRKILGDYNDREERSNIN</sequence>
<proteinExistence type="inferred from homology"/>
<dbReference type="InterPro" id="IPR024036">
    <property type="entry name" value="tRNA-dHydroUridine_Synthase_C"/>
</dbReference>
<evidence type="ECO:0000256" key="13">
    <source>
        <dbReference type="PIRSR" id="PIRSR006621-2"/>
    </source>
</evidence>
<comment type="catalytic activity">
    <reaction evidence="10">
        <text>a 5,6-dihydrouridine in tRNA + NAD(+) = a uridine in tRNA + NADH + H(+)</text>
        <dbReference type="Rhea" id="RHEA:54452"/>
        <dbReference type="Rhea" id="RHEA-COMP:13339"/>
        <dbReference type="Rhea" id="RHEA-COMP:13887"/>
        <dbReference type="ChEBI" id="CHEBI:15378"/>
        <dbReference type="ChEBI" id="CHEBI:57540"/>
        <dbReference type="ChEBI" id="CHEBI:57945"/>
        <dbReference type="ChEBI" id="CHEBI:65315"/>
        <dbReference type="ChEBI" id="CHEBI:74443"/>
    </reaction>
</comment>
<evidence type="ECO:0000256" key="5">
    <source>
        <dbReference type="ARBA" id="ARBA00022694"/>
    </source>
</evidence>
<dbReference type="PANTHER" id="PTHR45846">
    <property type="entry name" value="TRNA-DIHYDROURIDINE(47) SYNTHASE [NAD(P)(+)]-LIKE"/>
    <property type="match status" value="1"/>
</dbReference>
<evidence type="ECO:0000256" key="9">
    <source>
        <dbReference type="ARBA" id="ARBA00048205"/>
    </source>
</evidence>
<keyword evidence="7" id="KW-0694">RNA-binding</keyword>
<keyword evidence="5 11" id="KW-0819">tRNA processing</keyword>
<keyword evidence="2" id="KW-0820">tRNA-binding</keyword>
<dbReference type="PIRSF" id="PIRSF006621">
    <property type="entry name" value="Dus"/>
    <property type="match status" value="1"/>
</dbReference>
<feature type="binding site" evidence="13">
    <location>
        <begin position="224"/>
        <end position="225"/>
    </location>
    <ligand>
        <name>FMN</name>
        <dbReference type="ChEBI" id="CHEBI:58210"/>
    </ligand>
</feature>
<evidence type="ECO:0000256" key="11">
    <source>
        <dbReference type="PIRNR" id="PIRNR006621"/>
    </source>
</evidence>
<evidence type="ECO:0000313" key="16">
    <source>
        <dbReference type="Proteomes" id="UP000029579"/>
    </source>
</evidence>
<dbReference type="PANTHER" id="PTHR45846:SF1">
    <property type="entry name" value="TRNA-DIHYDROURIDINE(47) SYNTHASE [NAD(P)(+)]-LIKE"/>
    <property type="match status" value="1"/>
</dbReference>
<dbReference type="EMBL" id="JRMW01000027">
    <property type="protein sequence ID" value="KGF04582.1"/>
    <property type="molecule type" value="Genomic_DNA"/>
</dbReference>
<feature type="binding site" evidence="13">
    <location>
        <position position="68"/>
    </location>
    <ligand>
        <name>FMN</name>
        <dbReference type="ChEBI" id="CHEBI:58210"/>
    </ligand>
</feature>
<evidence type="ECO:0000259" key="14">
    <source>
        <dbReference type="Pfam" id="PF01207"/>
    </source>
</evidence>
<dbReference type="SUPFAM" id="SSF51395">
    <property type="entry name" value="FMN-linked oxidoreductases"/>
    <property type="match status" value="1"/>
</dbReference>
<keyword evidence="15" id="KW-0418">Kinase</keyword>
<dbReference type="CDD" id="cd02801">
    <property type="entry name" value="DUS_like_FMN"/>
    <property type="match status" value="1"/>
</dbReference>
<name>A0A095YDB4_9FIRM</name>
<dbReference type="NCBIfam" id="TIGR00737">
    <property type="entry name" value="nifR3_yhdG"/>
    <property type="match status" value="1"/>
</dbReference>
<dbReference type="EC" id="1.3.1.-" evidence="11"/>
<dbReference type="OrthoDB" id="9764501at2"/>
<organism evidence="15 16">
    <name type="scientific">Anaerococcus lactolyticus S7-1-13</name>
    <dbReference type="NCBI Taxonomy" id="1284686"/>
    <lineage>
        <taxon>Bacteria</taxon>
        <taxon>Bacillati</taxon>
        <taxon>Bacillota</taxon>
        <taxon>Tissierellia</taxon>
        <taxon>Tissierellales</taxon>
        <taxon>Peptoniphilaceae</taxon>
        <taxon>Anaerococcus</taxon>
    </lineage>
</organism>
<feature type="domain" description="DUS-like FMN-binding" evidence="14">
    <location>
        <begin position="11"/>
        <end position="312"/>
    </location>
</feature>
<evidence type="ECO:0000256" key="12">
    <source>
        <dbReference type="PIRSR" id="PIRSR006621-1"/>
    </source>
</evidence>
<dbReference type="GO" id="GO:0000049">
    <property type="term" value="F:tRNA binding"/>
    <property type="evidence" value="ECO:0007669"/>
    <property type="project" value="UniProtKB-KW"/>
</dbReference>
<comment type="function">
    <text evidence="1 11">Catalyzes the synthesis of 5,6-dihydrouridine (D), a modified base found in the D-loop of most tRNAs, via the reduction of the C5-C6 double bond in target uridines.</text>
</comment>
<protein>
    <recommendedName>
        <fullName evidence="11">tRNA-dihydrouridine synthase</fullName>
        <ecNumber evidence="11">1.3.1.-</ecNumber>
    </recommendedName>
</protein>
<dbReference type="InterPro" id="IPR035587">
    <property type="entry name" value="DUS-like_FMN-bd"/>
</dbReference>
<evidence type="ECO:0000256" key="4">
    <source>
        <dbReference type="ARBA" id="ARBA00022643"/>
    </source>
</evidence>
<evidence type="ECO:0000256" key="2">
    <source>
        <dbReference type="ARBA" id="ARBA00022555"/>
    </source>
</evidence>
<evidence type="ECO:0000256" key="1">
    <source>
        <dbReference type="ARBA" id="ARBA00002790"/>
    </source>
</evidence>
<keyword evidence="15" id="KW-0808">Transferase</keyword>
<comment type="catalytic activity">
    <reaction evidence="9">
        <text>a 5,6-dihydrouridine in tRNA + NADP(+) = a uridine in tRNA + NADPH + H(+)</text>
        <dbReference type="Rhea" id="RHEA:23624"/>
        <dbReference type="Rhea" id="RHEA-COMP:13339"/>
        <dbReference type="Rhea" id="RHEA-COMP:13887"/>
        <dbReference type="ChEBI" id="CHEBI:15378"/>
        <dbReference type="ChEBI" id="CHEBI:57783"/>
        <dbReference type="ChEBI" id="CHEBI:58349"/>
        <dbReference type="ChEBI" id="CHEBI:65315"/>
        <dbReference type="ChEBI" id="CHEBI:74443"/>
    </reaction>
</comment>
<reference evidence="15 16" key="1">
    <citation type="submission" date="2014-07" db="EMBL/GenBank/DDBJ databases">
        <authorList>
            <person name="McCorrison J."/>
            <person name="Sanka R."/>
            <person name="Torralba M."/>
            <person name="Gillis M."/>
            <person name="Haft D.H."/>
            <person name="Methe B."/>
            <person name="Sutton G."/>
            <person name="Nelson K.E."/>
        </authorList>
    </citation>
    <scope>NUCLEOTIDE SEQUENCE [LARGE SCALE GENOMIC DNA]</scope>
    <source>
        <strain evidence="15 16">S7-1-13</strain>
    </source>
</reference>
<dbReference type="Gene3D" id="3.20.20.70">
    <property type="entry name" value="Aldolase class I"/>
    <property type="match status" value="1"/>
</dbReference>
<evidence type="ECO:0000256" key="3">
    <source>
        <dbReference type="ARBA" id="ARBA00022630"/>
    </source>
</evidence>
<evidence type="ECO:0000256" key="10">
    <source>
        <dbReference type="ARBA" id="ARBA00048802"/>
    </source>
</evidence>
<feature type="binding site" evidence="13">
    <location>
        <position position="169"/>
    </location>
    <ligand>
        <name>FMN</name>
        <dbReference type="ChEBI" id="CHEBI:58210"/>
    </ligand>
</feature>
<dbReference type="Pfam" id="PF01207">
    <property type="entry name" value="Dus"/>
    <property type="match status" value="1"/>
</dbReference>
<keyword evidence="8 11" id="KW-0560">Oxidoreductase</keyword>
<feature type="binding site" evidence="13">
    <location>
        <position position="139"/>
    </location>
    <ligand>
        <name>FMN</name>
        <dbReference type="ChEBI" id="CHEBI:58210"/>
    </ligand>
</feature>
<dbReference type="InterPro" id="IPR001269">
    <property type="entry name" value="DUS_fam"/>
</dbReference>
<accession>A0A095YDB4</accession>
<dbReference type="Gene3D" id="1.10.1200.80">
    <property type="entry name" value="Putative flavin oxidoreducatase, domain 2"/>
    <property type="match status" value="1"/>
</dbReference>
<gene>
    <name evidence="15" type="ORF">HMPREF1630_03315</name>
</gene>
<evidence type="ECO:0000256" key="8">
    <source>
        <dbReference type="ARBA" id="ARBA00023002"/>
    </source>
</evidence>